<dbReference type="PROSITE" id="PS51039">
    <property type="entry name" value="ZF_AN1"/>
    <property type="match status" value="1"/>
</dbReference>
<gene>
    <name evidence="8" type="ORF">GOP47_0011937</name>
</gene>
<dbReference type="InterPro" id="IPR035896">
    <property type="entry name" value="AN1-like_Znf"/>
</dbReference>
<keyword evidence="2" id="KW-0479">Metal-binding</keyword>
<keyword evidence="9" id="KW-1185">Reference proteome</keyword>
<protein>
    <recommendedName>
        <fullName evidence="7">AN1-type domain-containing protein</fullName>
    </recommendedName>
</protein>
<feature type="region of interest" description="Disordered" evidence="6">
    <location>
        <begin position="1"/>
        <end position="26"/>
    </location>
</feature>
<feature type="compositionally biased region" description="Basic and acidic residues" evidence="6">
    <location>
        <begin position="90"/>
        <end position="104"/>
    </location>
</feature>
<dbReference type="PANTHER" id="PTHR10634">
    <property type="entry name" value="AN1-TYPE ZINC FINGER PROTEIN"/>
    <property type="match status" value="1"/>
</dbReference>
<feature type="region of interest" description="Disordered" evidence="6">
    <location>
        <begin position="83"/>
        <end position="104"/>
    </location>
</feature>
<dbReference type="SMART" id="SM00154">
    <property type="entry name" value="ZnF_AN1"/>
    <property type="match status" value="1"/>
</dbReference>
<feature type="domain" description="AN1-type" evidence="7">
    <location>
        <begin position="175"/>
        <end position="221"/>
    </location>
</feature>
<dbReference type="Gene3D" id="4.10.1110.10">
    <property type="entry name" value="AN1-like Zinc finger"/>
    <property type="match status" value="1"/>
</dbReference>
<proteinExistence type="predicted"/>
<name>A0A9D4UTQ0_ADICA</name>
<keyword evidence="3 5" id="KW-0863">Zinc-finger</keyword>
<evidence type="ECO:0000256" key="6">
    <source>
        <dbReference type="SAM" id="MobiDB-lite"/>
    </source>
</evidence>
<feature type="compositionally biased region" description="Polar residues" evidence="6">
    <location>
        <begin position="1"/>
        <end position="13"/>
    </location>
</feature>
<dbReference type="OrthoDB" id="428577at2759"/>
<dbReference type="Pfam" id="PF01428">
    <property type="entry name" value="zf-AN1"/>
    <property type="match status" value="1"/>
</dbReference>
<evidence type="ECO:0000313" key="8">
    <source>
        <dbReference type="EMBL" id="KAI5073924.1"/>
    </source>
</evidence>
<evidence type="ECO:0000259" key="7">
    <source>
        <dbReference type="PROSITE" id="PS51039"/>
    </source>
</evidence>
<sequence length="240" mass="25551">MGSYNRETSAADGTSSVPPPPAPTTPGSCPNPDVLVPCCNGNCHFSGCSATVNLCPNCSAATERLRKEESAAFNAHNTKIDLAAESAATDPRDSPSMEDDKKDAAGVVPARPLMADIADLRTVMKSSGSTSRCKILPTQPSDSCTIQEGRIPSPLSLSPPQQQEVVLSVAPRPQEKAVKRCVACRKRVGLLRFKCRCGDIFCASHRYSDTHDCSYDFKAAGRLAIAKENPVVMASKINKI</sequence>
<evidence type="ECO:0000256" key="4">
    <source>
        <dbReference type="ARBA" id="ARBA00022833"/>
    </source>
</evidence>
<evidence type="ECO:0000256" key="5">
    <source>
        <dbReference type="PROSITE-ProRule" id="PRU00449"/>
    </source>
</evidence>
<dbReference type="SUPFAM" id="SSF118310">
    <property type="entry name" value="AN1-like Zinc finger"/>
    <property type="match status" value="1"/>
</dbReference>
<dbReference type="InterPro" id="IPR000058">
    <property type="entry name" value="Znf_AN1"/>
</dbReference>
<comment type="caution">
    <text evidence="8">The sequence shown here is derived from an EMBL/GenBank/DDBJ whole genome shotgun (WGS) entry which is preliminary data.</text>
</comment>
<accession>A0A9D4UTQ0</accession>
<dbReference type="InterPro" id="IPR050652">
    <property type="entry name" value="AN1_A20_ZnFinger"/>
</dbReference>
<reference evidence="8" key="1">
    <citation type="submission" date="2021-01" db="EMBL/GenBank/DDBJ databases">
        <title>Adiantum capillus-veneris genome.</title>
        <authorList>
            <person name="Fang Y."/>
            <person name="Liao Q."/>
        </authorList>
    </citation>
    <scope>NUCLEOTIDE SEQUENCE</scope>
    <source>
        <strain evidence="8">H3</strain>
        <tissue evidence="8">Leaf</tissue>
    </source>
</reference>
<dbReference type="AlphaFoldDB" id="A0A9D4UTQ0"/>
<organism evidence="8 9">
    <name type="scientific">Adiantum capillus-veneris</name>
    <name type="common">Maidenhair fern</name>
    <dbReference type="NCBI Taxonomy" id="13818"/>
    <lineage>
        <taxon>Eukaryota</taxon>
        <taxon>Viridiplantae</taxon>
        <taxon>Streptophyta</taxon>
        <taxon>Embryophyta</taxon>
        <taxon>Tracheophyta</taxon>
        <taxon>Polypodiopsida</taxon>
        <taxon>Polypodiidae</taxon>
        <taxon>Polypodiales</taxon>
        <taxon>Pteridineae</taxon>
        <taxon>Pteridaceae</taxon>
        <taxon>Vittarioideae</taxon>
        <taxon>Adiantum</taxon>
    </lineage>
</organism>
<dbReference type="EMBL" id="JABFUD020000011">
    <property type="protein sequence ID" value="KAI5073924.1"/>
    <property type="molecule type" value="Genomic_DNA"/>
</dbReference>
<dbReference type="GO" id="GO:0008270">
    <property type="term" value="F:zinc ion binding"/>
    <property type="evidence" value="ECO:0007669"/>
    <property type="project" value="UniProtKB-KW"/>
</dbReference>
<evidence type="ECO:0000256" key="2">
    <source>
        <dbReference type="ARBA" id="ARBA00022723"/>
    </source>
</evidence>
<comment type="function">
    <text evidence="1">May be involved in environmental stress response.</text>
</comment>
<dbReference type="FunFam" id="4.10.1110.10:FF:000001">
    <property type="entry name" value="Zinc finger AN1-type containing 6"/>
    <property type="match status" value="1"/>
</dbReference>
<keyword evidence="4" id="KW-0862">Zinc</keyword>
<dbReference type="Proteomes" id="UP000886520">
    <property type="component" value="Chromosome 11"/>
</dbReference>
<evidence type="ECO:0000313" key="9">
    <source>
        <dbReference type="Proteomes" id="UP000886520"/>
    </source>
</evidence>
<evidence type="ECO:0000256" key="3">
    <source>
        <dbReference type="ARBA" id="ARBA00022771"/>
    </source>
</evidence>
<evidence type="ECO:0000256" key="1">
    <source>
        <dbReference type="ARBA" id="ARBA00003732"/>
    </source>
</evidence>